<dbReference type="AlphaFoldDB" id="A0A318U0D4"/>
<dbReference type="EMBL" id="QJTI01000001">
    <property type="protein sequence ID" value="PYF05369.1"/>
    <property type="molecule type" value="Genomic_DNA"/>
</dbReference>
<reference evidence="2 3" key="1">
    <citation type="submission" date="2018-06" db="EMBL/GenBank/DDBJ databases">
        <title>Genomic Encyclopedia of Archaeal and Bacterial Type Strains, Phase II (KMG-II): from individual species to whole genera.</title>
        <authorList>
            <person name="Goeker M."/>
        </authorList>
    </citation>
    <scope>NUCLEOTIDE SEQUENCE [LARGE SCALE GENOMIC DNA]</scope>
    <source>
        <strain evidence="2 3">JCM 11668</strain>
    </source>
</reference>
<feature type="signal peptide" evidence="1">
    <location>
        <begin position="1"/>
        <end position="25"/>
    </location>
</feature>
<dbReference type="Proteomes" id="UP000248148">
    <property type="component" value="Unassembled WGS sequence"/>
</dbReference>
<keyword evidence="1" id="KW-0732">Signal</keyword>
<evidence type="ECO:0000313" key="2">
    <source>
        <dbReference type="EMBL" id="PYF05369.1"/>
    </source>
</evidence>
<sequence>MRQTLVSGLVAVAALFAVSATPAEACGGWYASGCAPCGGYVAAPMPCGGVGYGYGYGYGGGYYGYVEYERLPDPSPQYFYVNQGPVYSGPGMFAPAPYYREATVSRWGYGYRHHHRYHHRHVHGHRHGYAPRYGHAPRHGAYRAAPRYHR</sequence>
<protein>
    <recommendedName>
        <fullName evidence="4">PXPV repeat-containing protein</fullName>
    </recommendedName>
</protein>
<organism evidence="2 3">
    <name type="scientific">Rhodopseudomonas faecalis</name>
    <dbReference type="NCBI Taxonomy" id="99655"/>
    <lineage>
        <taxon>Bacteria</taxon>
        <taxon>Pseudomonadati</taxon>
        <taxon>Pseudomonadota</taxon>
        <taxon>Alphaproteobacteria</taxon>
        <taxon>Hyphomicrobiales</taxon>
        <taxon>Nitrobacteraceae</taxon>
        <taxon>Rhodopseudomonas</taxon>
    </lineage>
</organism>
<gene>
    <name evidence="2" type="ORF">BJ122_101108</name>
</gene>
<evidence type="ECO:0000313" key="3">
    <source>
        <dbReference type="Proteomes" id="UP000248148"/>
    </source>
</evidence>
<accession>A0A318U0D4</accession>
<evidence type="ECO:0008006" key="4">
    <source>
        <dbReference type="Google" id="ProtNLM"/>
    </source>
</evidence>
<evidence type="ECO:0000256" key="1">
    <source>
        <dbReference type="SAM" id="SignalP"/>
    </source>
</evidence>
<comment type="caution">
    <text evidence="2">The sequence shown here is derived from an EMBL/GenBank/DDBJ whole genome shotgun (WGS) entry which is preliminary data.</text>
</comment>
<keyword evidence="3" id="KW-1185">Reference proteome</keyword>
<dbReference type="OrthoDB" id="8130162at2"/>
<proteinExistence type="predicted"/>
<name>A0A318U0D4_9BRAD</name>
<dbReference type="RefSeq" id="WP_110779248.1">
    <property type="nucleotide sequence ID" value="NZ_QJTI01000001.1"/>
</dbReference>
<feature type="chain" id="PRO_5016431003" description="PXPV repeat-containing protein" evidence="1">
    <location>
        <begin position="26"/>
        <end position="150"/>
    </location>
</feature>